<reference evidence="9" key="1">
    <citation type="submission" date="2014-05" db="EMBL/GenBank/DDBJ databases">
        <title>Assembled transcriptome sequences from leg hypodermis of the spider Cupiennius salei.</title>
        <authorList>
            <person name="French A.S."/>
            <person name="Li A.W."/>
            <person name="Meisner S."/>
            <person name="Torkkeli P.H."/>
        </authorList>
    </citation>
    <scope>NUCLEOTIDE SEQUENCE</scope>
    <source>
        <tissue evidence="9">Leg</tissue>
    </source>
</reference>
<keyword evidence="3 7" id="KW-0812">Transmembrane</keyword>
<dbReference type="PANTHER" id="PTHR23302">
    <property type="entry name" value="TRANSMEMBRANE CHANNEL-RELATED"/>
    <property type="match status" value="1"/>
</dbReference>
<sequence>MEQESEESHLNKKVKKSASVRFAPEKSPSDLAFTVIEAGHAQDNSIDIRAEIHNYLPSNTLHRRKLTVFAPTDIKSLTIPRKNDLGTLSLNRIRQLSCPTKKRTFLPQSIDTSDISSGVPLFQATPKQIEIPSTEEEKIEELINIHNLPIPLTEKKLYRNAILNSMRSPQYAIKAKKRTCSDCCSSFLKGVCSRLQLWNSTLKKIEGQFGTGVVSYFVFLRWLILLNFVIFLLYLFLIILPYSVFSLLPHRNTKLAPNETLLTSEFLEQFPKSEDVPYSSKRTSLKNVSLGLDADLISNLGTLLENVPNEILDFTVRYDKKNYTGEERYKYFLYCKDRYEKEMANHTKETFSFLQDFLQGTGWLQSTILFLGFYPGRDVSYFGLPYNLPVSFVAVLIVSFFLSLVLMLQYSSHGIQENILTRKSSYLIFSNILFCSWDYCIEDKKTAAIRHKSITGEIKSNLAEEHRKLEVSRWSSEKRLKVYLLRIVINILVIAALFGCFYLIYKVVNFQLEKQRQNALKDAGVYTLFIQFLPPLVITGLNIMMPVIFYSIAKFEMYATQTQVNIALFRIVFLRLASVFVLVSSLYQQITCEPKDICKAGMSEFCRSPICWETYVGQQLYKLVITDFLVYFFMFLGYDLPRDFIVQKCRCKVTEVIGRQVFDLPSQVLSLVYSQTLCWLGLFYSPLLPGITVLKFFIIFYIKKVVVLKHCIPAPVLYKASRSNTIFMTILMISLFFVTVIHGYSLTSIEPSPGCSPFNQYVVMIKAISDAIADWSPILVSIMTVLFSGFFFIPAFLLLCSIIYYYWTVVVAHRKMIKVLKAQIAIEGRDKQFLLNRLAEAARQVTTN</sequence>
<dbReference type="GO" id="GO:0005886">
    <property type="term" value="C:plasma membrane"/>
    <property type="evidence" value="ECO:0007669"/>
    <property type="project" value="InterPro"/>
</dbReference>
<evidence type="ECO:0000256" key="1">
    <source>
        <dbReference type="ARBA" id="ARBA00004141"/>
    </source>
</evidence>
<feature type="transmembrane region" description="Helical" evidence="7">
    <location>
        <begin position="222"/>
        <end position="245"/>
    </location>
</feature>
<feature type="transmembrane region" description="Helical" evidence="7">
    <location>
        <begin position="483"/>
        <end position="505"/>
    </location>
</feature>
<evidence type="ECO:0000313" key="9">
    <source>
        <dbReference type="EMBL" id="JAC59311.1"/>
    </source>
</evidence>
<feature type="transmembrane region" description="Helical" evidence="7">
    <location>
        <begin position="564"/>
        <end position="587"/>
    </location>
</feature>
<name>A0A061QLP9_CUPSA</name>
<dbReference type="InterPro" id="IPR012496">
    <property type="entry name" value="TMC_dom"/>
</dbReference>
<feature type="compositionally biased region" description="Basic and acidic residues" evidence="6">
    <location>
        <begin position="1"/>
        <end position="10"/>
    </location>
</feature>
<evidence type="ECO:0000256" key="2">
    <source>
        <dbReference type="ARBA" id="ARBA00006510"/>
    </source>
</evidence>
<feature type="transmembrane region" description="Helical" evidence="7">
    <location>
        <begin position="679"/>
        <end position="702"/>
    </location>
</feature>
<comment type="similarity">
    <text evidence="2">Belongs to the TMC family.</text>
</comment>
<feature type="transmembrane region" description="Helical" evidence="7">
    <location>
        <begin position="778"/>
        <end position="807"/>
    </location>
</feature>
<gene>
    <name evidence="9" type="primary">CSH_0368</name>
</gene>
<keyword evidence="5 7" id="KW-0472">Membrane</keyword>
<feature type="transmembrane region" description="Helical" evidence="7">
    <location>
        <begin position="723"/>
        <end position="744"/>
    </location>
</feature>
<evidence type="ECO:0000256" key="5">
    <source>
        <dbReference type="ARBA" id="ARBA00023136"/>
    </source>
</evidence>
<feature type="transmembrane region" description="Helical" evidence="7">
    <location>
        <begin position="525"/>
        <end position="552"/>
    </location>
</feature>
<comment type="subcellular location">
    <subcellularLocation>
        <location evidence="1">Membrane</location>
        <topology evidence="1">Multi-pass membrane protein</topology>
    </subcellularLocation>
</comment>
<feature type="domain" description="TMC" evidence="8">
    <location>
        <begin position="611"/>
        <end position="721"/>
    </location>
</feature>
<dbReference type="Pfam" id="PF07810">
    <property type="entry name" value="TMC"/>
    <property type="match status" value="1"/>
</dbReference>
<evidence type="ECO:0000256" key="4">
    <source>
        <dbReference type="ARBA" id="ARBA00022989"/>
    </source>
</evidence>
<keyword evidence="4 7" id="KW-1133">Transmembrane helix</keyword>
<dbReference type="EMBL" id="GBFC01000027">
    <property type="protein sequence ID" value="JAC59311.1"/>
    <property type="molecule type" value="mRNA"/>
</dbReference>
<feature type="region of interest" description="Disordered" evidence="6">
    <location>
        <begin position="1"/>
        <end position="25"/>
    </location>
</feature>
<evidence type="ECO:0000256" key="3">
    <source>
        <dbReference type="ARBA" id="ARBA00022692"/>
    </source>
</evidence>
<evidence type="ECO:0000259" key="8">
    <source>
        <dbReference type="Pfam" id="PF07810"/>
    </source>
</evidence>
<dbReference type="InterPro" id="IPR038900">
    <property type="entry name" value="TMC"/>
</dbReference>
<feature type="transmembrane region" description="Helical" evidence="7">
    <location>
        <begin position="386"/>
        <end position="408"/>
    </location>
</feature>
<evidence type="ECO:0000256" key="6">
    <source>
        <dbReference type="SAM" id="MobiDB-lite"/>
    </source>
</evidence>
<organism evidence="9">
    <name type="scientific">Cupiennius salei</name>
    <name type="common">American wandering spider</name>
    <dbReference type="NCBI Taxonomy" id="6928"/>
    <lineage>
        <taxon>Eukaryota</taxon>
        <taxon>Metazoa</taxon>
        <taxon>Ecdysozoa</taxon>
        <taxon>Arthropoda</taxon>
        <taxon>Chelicerata</taxon>
        <taxon>Arachnida</taxon>
        <taxon>Araneae</taxon>
        <taxon>Araneomorphae</taxon>
        <taxon>Entelegynae</taxon>
        <taxon>Lycosoidea</taxon>
        <taxon>Ctenidae</taxon>
        <taxon>Cupiennius</taxon>
    </lineage>
</organism>
<proteinExistence type="evidence at transcript level"/>
<dbReference type="PANTHER" id="PTHR23302:SF24">
    <property type="entry name" value="TMC DOMAIN-CONTAINING PROTEIN"/>
    <property type="match status" value="1"/>
</dbReference>
<accession>A0A061QLP9</accession>
<evidence type="ECO:0000256" key="7">
    <source>
        <dbReference type="SAM" id="Phobius"/>
    </source>
</evidence>
<dbReference type="GO" id="GO:0008381">
    <property type="term" value="F:mechanosensitive monoatomic ion channel activity"/>
    <property type="evidence" value="ECO:0007669"/>
    <property type="project" value="TreeGrafter"/>
</dbReference>
<protein>
    <submittedName>
        <fullName evidence="9">Putative TMC-7</fullName>
    </submittedName>
</protein>
<dbReference type="AlphaFoldDB" id="A0A061QLP9"/>
<feature type="transmembrane region" description="Helical" evidence="7">
    <location>
        <begin position="357"/>
        <end position="374"/>
    </location>
</feature>